<proteinExistence type="predicted"/>
<dbReference type="CDD" id="cd03401">
    <property type="entry name" value="SPFH_prohibitin"/>
    <property type="match status" value="1"/>
</dbReference>
<keyword evidence="5" id="KW-1185">Reference proteome</keyword>
<accession>A0ABT2MRD5</accession>
<evidence type="ECO:0000259" key="3">
    <source>
        <dbReference type="SMART" id="SM00244"/>
    </source>
</evidence>
<organism evidence="4 5">
    <name type="scientific">Laspinema palackyanum D2a</name>
    <dbReference type="NCBI Taxonomy" id="2953684"/>
    <lineage>
        <taxon>Bacteria</taxon>
        <taxon>Bacillati</taxon>
        <taxon>Cyanobacteriota</taxon>
        <taxon>Cyanophyceae</taxon>
        <taxon>Oscillatoriophycideae</taxon>
        <taxon>Oscillatoriales</taxon>
        <taxon>Laspinemataceae</taxon>
        <taxon>Laspinema</taxon>
        <taxon>Laspinema palackyanum</taxon>
    </lineage>
</organism>
<dbReference type="SUPFAM" id="SSF117892">
    <property type="entry name" value="Band 7/SPFH domain"/>
    <property type="match status" value="1"/>
</dbReference>
<dbReference type="Gene3D" id="3.30.479.30">
    <property type="entry name" value="Band 7 domain"/>
    <property type="match status" value="1"/>
</dbReference>
<gene>
    <name evidence="4" type="ORF">NG799_13250</name>
</gene>
<name>A0ABT2MRD5_9CYAN</name>
<evidence type="ECO:0000256" key="1">
    <source>
        <dbReference type="SAM" id="Coils"/>
    </source>
</evidence>
<evidence type="ECO:0000256" key="2">
    <source>
        <dbReference type="SAM" id="Phobius"/>
    </source>
</evidence>
<keyword evidence="1" id="KW-0175">Coiled coil</keyword>
<feature type="domain" description="Band 7" evidence="3">
    <location>
        <begin position="35"/>
        <end position="198"/>
    </location>
</feature>
<dbReference type="InterPro" id="IPR036013">
    <property type="entry name" value="Band_7/SPFH_dom_sf"/>
</dbReference>
<feature type="transmembrane region" description="Helical" evidence="2">
    <location>
        <begin position="14"/>
        <end position="34"/>
    </location>
</feature>
<reference evidence="4 5" key="1">
    <citation type="journal article" date="2022" name="Front. Microbiol.">
        <title>High genomic differentiation and limited gene flow indicate recent cryptic speciation within the genus Laspinema (cyanobacteria).</title>
        <authorList>
            <person name="Stanojkovic A."/>
            <person name="Skoupy S."/>
            <person name="Skaloud P."/>
            <person name="Dvorak P."/>
        </authorList>
    </citation>
    <scope>NUCLEOTIDE SEQUENCE [LARGE SCALE GENOMIC DNA]</scope>
    <source>
        <strain evidence="4 5">D2a</strain>
    </source>
</reference>
<sequence>MKAKTSYSYDGKTLFWITGSVIGAIFFLILAANLKPFVIINAGERGVVMKFGKVQEGILDEGIHGIIPLVTRVETLSVRVQKDELKADAASKDLQYVTINVALNWRVDATQVNTVYQTIGDETQIVNLIISPAVSEVVKAATAKNNAEEIITRRRELKEEIDSDIRQRLASYGVLVDDISLVNIEFSPEFAKAIEAKQIAEQEARRATFIAQKAEQEAFADINRAKGQAEAQRLLRENLTPSILQKEAIEKWNGQFPMVMGGNGALPFINITPPASTANP</sequence>
<feature type="coiled-coil region" evidence="1">
    <location>
        <begin position="140"/>
        <end position="167"/>
    </location>
</feature>
<dbReference type="Proteomes" id="UP001525890">
    <property type="component" value="Unassembled WGS sequence"/>
</dbReference>
<dbReference type="EMBL" id="JAMXFF010000018">
    <property type="protein sequence ID" value="MCT7967304.1"/>
    <property type="molecule type" value="Genomic_DNA"/>
</dbReference>
<keyword evidence="2" id="KW-1133">Transmembrane helix</keyword>
<dbReference type="SMART" id="SM00244">
    <property type="entry name" value="PHB"/>
    <property type="match status" value="1"/>
</dbReference>
<dbReference type="Pfam" id="PF01145">
    <property type="entry name" value="Band_7"/>
    <property type="match status" value="1"/>
</dbReference>
<dbReference type="InterPro" id="IPR000163">
    <property type="entry name" value="Prohibitin"/>
</dbReference>
<keyword evidence="2" id="KW-0472">Membrane</keyword>
<dbReference type="PANTHER" id="PTHR23222:SF0">
    <property type="entry name" value="PROHIBITIN 1"/>
    <property type="match status" value="1"/>
</dbReference>
<dbReference type="PRINTS" id="PR00679">
    <property type="entry name" value="PROHIBITIN"/>
</dbReference>
<evidence type="ECO:0000313" key="5">
    <source>
        <dbReference type="Proteomes" id="UP001525890"/>
    </source>
</evidence>
<keyword evidence="2" id="KW-0812">Transmembrane</keyword>
<dbReference type="RefSeq" id="WP_368006894.1">
    <property type="nucleotide sequence ID" value="NZ_JAMXFF010000018.1"/>
</dbReference>
<dbReference type="PANTHER" id="PTHR23222">
    <property type="entry name" value="PROHIBITIN"/>
    <property type="match status" value="1"/>
</dbReference>
<protein>
    <submittedName>
        <fullName evidence="4">Prohibitin family protein</fullName>
    </submittedName>
</protein>
<comment type="caution">
    <text evidence="4">The sequence shown here is derived from an EMBL/GenBank/DDBJ whole genome shotgun (WGS) entry which is preliminary data.</text>
</comment>
<dbReference type="InterPro" id="IPR001107">
    <property type="entry name" value="Band_7"/>
</dbReference>
<evidence type="ECO:0000313" key="4">
    <source>
        <dbReference type="EMBL" id="MCT7967304.1"/>
    </source>
</evidence>